<organism evidence="3 4">
    <name type="scientific">Nitzschia inconspicua</name>
    <dbReference type="NCBI Taxonomy" id="303405"/>
    <lineage>
        <taxon>Eukaryota</taxon>
        <taxon>Sar</taxon>
        <taxon>Stramenopiles</taxon>
        <taxon>Ochrophyta</taxon>
        <taxon>Bacillariophyta</taxon>
        <taxon>Bacillariophyceae</taxon>
        <taxon>Bacillariophycidae</taxon>
        <taxon>Bacillariales</taxon>
        <taxon>Bacillariaceae</taxon>
        <taxon>Nitzschia</taxon>
    </lineage>
</organism>
<protein>
    <recommendedName>
        <fullName evidence="5">Sulfotransferase domain-containing protein</fullName>
    </recommendedName>
</protein>
<feature type="transmembrane region" description="Helical" evidence="2">
    <location>
        <begin position="81"/>
        <end position="99"/>
    </location>
</feature>
<evidence type="ECO:0000313" key="4">
    <source>
        <dbReference type="Proteomes" id="UP000693970"/>
    </source>
</evidence>
<reference evidence="3" key="2">
    <citation type="submission" date="2021-04" db="EMBL/GenBank/DDBJ databases">
        <authorList>
            <person name="Podell S."/>
        </authorList>
    </citation>
    <scope>NUCLEOTIDE SEQUENCE</scope>
    <source>
        <strain evidence="3">Hildebrandi</strain>
    </source>
</reference>
<gene>
    <name evidence="3" type="ORF">IV203_012478</name>
</gene>
<evidence type="ECO:0000256" key="1">
    <source>
        <dbReference type="SAM" id="MobiDB-lite"/>
    </source>
</evidence>
<feature type="region of interest" description="Disordered" evidence="1">
    <location>
        <begin position="40"/>
        <end position="74"/>
    </location>
</feature>
<evidence type="ECO:0000256" key="2">
    <source>
        <dbReference type="SAM" id="Phobius"/>
    </source>
</evidence>
<proteinExistence type="predicted"/>
<accession>A0A9K3KUV1</accession>
<evidence type="ECO:0000313" key="3">
    <source>
        <dbReference type="EMBL" id="KAG7349881.1"/>
    </source>
</evidence>
<dbReference type="Proteomes" id="UP000693970">
    <property type="component" value="Unassembled WGS sequence"/>
</dbReference>
<keyword evidence="4" id="KW-1185">Reference proteome</keyword>
<feature type="compositionally biased region" description="Low complexity" evidence="1">
    <location>
        <begin position="64"/>
        <end position="74"/>
    </location>
</feature>
<comment type="caution">
    <text evidence="3">The sequence shown here is derived from an EMBL/GenBank/DDBJ whole genome shotgun (WGS) entry which is preliminary data.</text>
</comment>
<feature type="compositionally biased region" description="Basic residues" evidence="1">
    <location>
        <begin position="47"/>
        <end position="56"/>
    </location>
</feature>
<dbReference type="OrthoDB" id="40447at2759"/>
<reference evidence="3" key="1">
    <citation type="journal article" date="2021" name="Sci. Rep.">
        <title>Diploid genomic architecture of Nitzschia inconspicua, an elite biomass production diatom.</title>
        <authorList>
            <person name="Oliver A."/>
            <person name="Podell S."/>
            <person name="Pinowska A."/>
            <person name="Traller J.C."/>
            <person name="Smith S.R."/>
            <person name="McClure R."/>
            <person name="Beliaev A."/>
            <person name="Bohutskyi P."/>
            <person name="Hill E.A."/>
            <person name="Rabines A."/>
            <person name="Zheng H."/>
            <person name="Allen L.Z."/>
            <person name="Kuo A."/>
            <person name="Grigoriev I.V."/>
            <person name="Allen A.E."/>
            <person name="Hazlebeck D."/>
            <person name="Allen E.E."/>
        </authorList>
    </citation>
    <scope>NUCLEOTIDE SEQUENCE</scope>
    <source>
        <strain evidence="3">Hildebrandi</strain>
    </source>
</reference>
<keyword evidence="2" id="KW-0812">Transmembrane</keyword>
<feature type="region of interest" description="Disordered" evidence="1">
    <location>
        <begin position="128"/>
        <end position="156"/>
    </location>
</feature>
<keyword evidence="2" id="KW-1133">Transmembrane helix</keyword>
<sequence>MMMAERKMRRSASGTTAAISNNYGSNNVAAVSEKSEKTAISKSKIAASRRRKRFHLTHSSSKVSTTTNNGAGGSSSSSYPLLLFVFAMTLVLADFIYLYRLSSQAFMDDPKHTSTLKATYLSRVAGSGTSSIGGGGNSTILSPGVAKQQHLQQHIREGHVRVQKLPPPPPLPDDHQAMEEMHHQHQMEAQQKLYPPNQLPDMLQHQALDIGFHNLNDKGPILDILQQAGLLIQELDQETVDLLPTWSQVQQLYGTEPRIIGLETCAAFRDSVDPRIRFFGVAGTFNSGTNLVAELMSKNCQITERMEVFGNESKGIRWQVPWGKHYPASFRGQHGTRTDKDVPYQNSLPLVSIREPYMWLQSMCRHHYEMRWPHDESHCPNVIATEEEIRDFPWLSSLYLDPHNKTRERMEYLVPINIKFQDRRIIYKSLPHFWSEWYQLYLDADYPRIMVRFEDLLFYGKEVTEKLCECGGGVPRPDRPNNSFVHISESAKLGTRAHGNQKTNLLGAIIKYGKLDHRLKNMTDSDIQAARKYFDDEIMTIFGYHHPEAGDS</sequence>
<dbReference type="EMBL" id="JAGRRH010000019">
    <property type="protein sequence ID" value="KAG7349881.1"/>
    <property type="molecule type" value="Genomic_DNA"/>
</dbReference>
<evidence type="ECO:0008006" key="5">
    <source>
        <dbReference type="Google" id="ProtNLM"/>
    </source>
</evidence>
<name>A0A9K3KUV1_9STRA</name>
<keyword evidence="2" id="KW-0472">Membrane</keyword>
<dbReference type="AlphaFoldDB" id="A0A9K3KUV1"/>